<dbReference type="InterPro" id="IPR013589">
    <property type="entry name" value="Bac_transglu_N"/>
</dbReference>
<name>A0ABV5WNW3_9BACI</name>
<dbReference type="PANTHER" id="PTHR33490:SF6">
    <property type="entry name" value="SLL1049 PROTEIN"/>
    <property type="match status" value="1"/>
</dbReference>
<dbReference type="Proteomes" id="UP001589609">
    <property type="component" value="Unassembled WGS sequence"/>
</dbReference>
<accession>A0ABV5WNW3</accession>
<organism evidence="2 3">
    <name type="scientific">Ectobacillus funiculus</name>
    <dbReference type="NCBI Taxonomy" id="137993"/>
    <lineage>
        <taxon>Bacteria</taxon>
        <taxon>Bacillati</taxon>
        <taxon>Bacillota</taxon>
        <taxon>Bacilli</taxon>
        <taxon>Bacillales</taxon>
        <taxon>Bacillaceae</taxon>
        <taxon>Ectobacillus</taxon>
    </lineage>
</organism>
<reference evidence="2 3" key="1">
    <citation type="submission" date="2024-09" db="EMBL/GenBank/DDBJ databases">
        <authorList>
            <person name="Sun Q."/>
            <person name="Mori K."/>
        </authorList>
    </citation>
    <scope>NUCLEOTIDE SEQUENCE [LARGE SCALE GENOMIC DNA]</scope>
    <source>
        <strain evidence="2 3">JCM 11201</strain>
    </source>
</reference>
<keyword evidence="3" id="KW-1185">Reference proteome</keyword>
<dbReference type="InterPro" id="IPR038765">
    <property type="entry name" value="Papain-like_cys_pep_sf"/>
</dbReference>
<evidence type="ECO:0000259" key="1">
    <source>
        <dbReference type="SMART" id="SM00460"/>
    </source>
</evidence>
<dbReference type="RefSeq" id="WP_379952090.1">
    <property type="nucleotide sequence ID" value="NZ_JBHMAF010000196.1"/>
</dbReference>
<dbReference type="PANTHER" id="PTHR33490">
    <property type="entry name" value="BLR5614 PROTEIN-RELATED"/>
    <property type="match status" value="1"/>
</dbReference>
<comment type="caution">
    <text evidence="2">The sequence shown here is derived from an EMBL/GenBank/DDBJ whole genome shotgun (WGS) entry which is preliminary data.</text>
</comment>
<gene>
    <name evidence="2" type="ORF">ACFFMS_28040</name>
</gene>
<evidence type="ECO:0000313" key="2">
    <source>
        <dbReference type="EMBL" id="MFB9762082.1"/>
    </source>
</evidence>
<dbReference type="Pfam" id="PF08379">
    <property type="entry name" value="Bact_transglu_N"/>
    <property type="match status" value="1"/>
</dbReference>
<protein>
    <submittedName>
        <fullName evidence="2">Transglutaminase N-terminal domain-containing protein</fullName>
    </submittedName>
</protein>
<dbReference type="EMBL" id="JBHMAF010000196">
    <property type="protein sequence ID" value="MFB9762082.1"/>
    <property type="molecule type" value="Genomic_DNA"/>
</dbReference>
<feature type="domain" description="Transglutaminase-like" evidence="1">
    <location>
        <begin position="174"/>
        <end position="243"/>
    </location>
</feature>
<sequence length="287" mass="33070">MRLQVSHLTKYVYREPVIDSVNEVRLTPKTEDCQTCCDHSISIQPFVSLFPYTDYFGNTVHYFSVPFPHGELVIESRSIVQTSEGSLEQTSRVPYSAECEILESEAFQNQYAEYLMETAYTKTTKELEDFAKGIVHGEKVESVYELLERISHAIYTTFTYETNVTNVHTTVEETLQLKRGVCQDYAHLMIATCRLFNVPCRYVSGYHYLGELGSEETKVQHFSHAWVEAYVPLIGWIGLDPTNNEKTNWRYIKIGHGRNYSDVVPVKGMYRGTPCQQLEVTVELKRV</sequence>
<dbReference type="SMART" id="SM00460">
    <property type="entry name" value="TGc"/>
    <property type="match status" value="1"/>
</dbReference>
<dbReference type="InterPro" id="IPR002931">
    <property type="entry name" value="Transglutaminase-like"/>
</dbReference>
<dbReference type="Pfam" id="PF01841">
    <property type="entry name" value="Transglut_core"/>
    <property type="match status" value="1"/>
</dbReference>
<dbReference type="Gene3D" id="3.10.620.30">
    <property type="match status" value="1"/>
</dbReference>
<dbReference type="SUPFAM" id="SSF54001">
    <property type="entry name" value="Cysteine proteinases"/>
    <property type="match status" value="1"/>
</dbReference>
<proteinExistence type="predicted"/>
<evidence type="ECO:0000313" key="3">
    <source>
        <dbReference type="Proteomes" id="UP001589609"/>
    </source>
</evidence>